<dbReference type="InterPro" id="IPR002225">
    <property type="entry name" value="3Beta_OHSteriod_DH/Estase"/>
</dbReference>
<dbReference type="GO" id="GO:0016616">
    <property type="term" value="F:oxidoreductase activity, acting on the CH-OH group of donors, NAD or NADP as acceptor"/>
    <property type="evidence" value="ECO:0007669"/>
    <property type="project" value="InterPro"/>
</dbReference>
<feature type="domain" description="3-beta hydroxysteroid dehydrogenase/isomerase" evidence="3">
    <location>
        <begin position="8"/>
        <end position="288"/>
    </location>
</feature>
<dbReference type="OrthoDB" id="2735536at2759"/>
<dbReference type="AlphaFoldDB" id="A0A1I8M227"/>
<dbReference type="SUPFAM" id="SSF51735">
    <property type="entry name" value="NAD(P)-binding Rossmann-fold domains"/>
    <property type="match status" value="1"/>
</dbReference>
<sequence length="398" mass="44377">MASGEVVLVTGGSGFIGQHIIRRLLKDKTELGIKEVRSVDLNAFKNTIDDEKLDIKTFVGDLCEPDSVEDAFKGVDTVFHCAGKMSLQYPPKYDELNRNNIEATQSVVDLCLKHNVQRLIYTSCGSVCMVPFKGSSSTVVINQTESKAATPMFDAKKPEEFDKQFIIRGYSSSKLKAEQIVLSAHGKTLKNGTGQLTTAAIRPPLTYGEGDTFFMPDMLRYLSRHSYVYPKIAGAGGKQQLCYAGNVAWGHMCAYKSLKAAPKSVGGLPVFITDDTPLYDTSRFIQKIGLVSGKYKARHSSWSIPHFIFYFFAMLTELFIDLLEPVKKITLKYSIRSLSSYASSIIFFNRLRASIHMDYVPLIDEETSVGNSAKWYGKWWEENIGKGQRNGVAKSKNN</sequence>
<dbReference type="PANTHER" id="PTHR10366:SF853">
    <property type="entry name" value="GH25466P"/>
    <property type="match status" value="1"/>
</dbReference>
<protein>
    <recommendedName>
        <fullName evidence="3">3-beta hydroxysteroid dehydrogenase/isomerase domain-containing protein</fullName>
    </recommendedName>
</protein>
<dbReference type="Gene3D" id="3.40.50.720">
    <property type="entry name" value="NAD(P)-binding Rossmann-like Domain"/>
    <property type="match status" value="1"/>
</dbReference>
<dbReference type="KEGG" id="mde:101899660"/>
<dbReference type="VEuPathDB" id="VectorBase:MDOMA2_004570"/>
<organism evidence="4">
    <name type="scientific">Musca domestica</name>
    <name type="common">House fly</name>
    <dbReference type="NCBI Taxonomy" id="7370"/>
    <lineage>
        <taxon>Eukaryota</taxon>
        <taxon>Metazoa</taxon>
        <taxon>Ecdysozoa</taxon>
        <taxon>Arthropoda</taxon>
        <taxon>Hexapoda</taxon>
        <taxon>Insecta</taxon>
        <taxon>Pterygota</taxon>
        <taxon>Neoptera</taxon>
        <taxon>Endopterygota</taxon>
        <taxon>Diptera</taxon>
        <taxon>Brachycera</taxon>
        <taxon>Muscomorpha</taxon>
        <taxon>Muscoidea</taxon>
        <taxon>Muscidae</taxon>
        <taxon>Musca</taxon>
    </lineage>
</organism>
<dbReference type="VEuPathDB" id="VectorBase:MDOA000463"/>
<name>A0A1I8M227_MUSDO</name>
<gene>
    <name evidence="4" type="primary">101899660</name>
</gene>
<dbReference type="InterPro" id="IPR036291">
    <property type="entry name" value="NAD(P)-bd_dom_sf"/>
</dbReference>
<reference evidence="4" key="1">
    <citation type="submission" date="2020-05" db="UniProtKB">
        <authorList>
            <consortium name="EnsemblMetazoa"/>
        </authorList>
    </citation>
    <scope>IDENTIFICATION</scope>
    <source>
        <strain evidence="4">Aabys</strain>
    </source>
</reference>
<dbReference type="EnsemblMetazoa" id="MDOA000463-RA">
    <property type="protein sequence ID" value="MDOA000463-PA"/>
    <property type="gene ID" value="MDOA000463"/>
</dbReference>
<dbReference type="GO" id="GO:0006694">
    <property type="term" value="P:steroid biosynthetic process"/>
    <property type="evidence" value="ECO:0007669"/>
    <property type="project" value="InterPro"/>
</dbReference>
<evidence type="ECO:0000259" key="3">
    <source>
        <dbReference type="Pfam" id="PF01073"/>
    </source>
</evidence>
<evidence type="ECO:0000256" key="2">
    <source>
        <dbReference type="RuleBase" id="RU004475"/>
    </source>
</evidence>
<comment type="similarity">
    <text evidence="2">Belongs to the 3-beta-HSD family.</text>
</comment>
<dbReference type="Pfam" id="PF01073">
    <property type="entry name" value="3Beta_HSD"/>
    <property type="match status" value="1"/>
</dbReference>
<keyword evidence="1 2" id="KW-0560">Oxidoreductase</keyword>
<dbReference type="STRING" id="7370.A0A1I8M227"/>
<proteinExistence type="inferred from homology"/>
<dbReference type="InterPro" id="IPR050425">
    <property type="entry name" value="NAD(P)_dehydrat-like"/>
</dbReference>
<dbReference type="eggNOG" id="KOG1430">
    <property type="taxonomic scope" value="Eukaryota"/>
</dbReference>
<dbReference type="RefSeq" id="XP_005192255.2">
    <property type="nucleotide sequence ID" value="XM_005192198.4"/>
</dbReference>
<evidence type="ECO:0000313" key="4">
    <source>
        <dbReference type="EnsemblMetazoa" id="MDOA000463-PA"/>
    </source>
</evidence>
<dbReference type="FunFam" id="3.40.50.720:FF:000495">
    <property type="entry name" value="3 hydroxysteroid dehydrogenase, putative"/>
    <property type="match status" value="1"/>
</dbReference>
<evidence type="ECO:0000256" key="1">
    <source>
        <dbReference type="ARBA" id="ARBA00023002"/>
    </source>
</evidence>
<accession>A0A1I8M227</accession>
<dbReference type="PANTHER" id="PTHR10366">
    <property type="entry name" value="NAD DEPENDENT EPIMERASE/DEHYDRATASE"/>
    <property type="match status" value="1"/>
</dbReference>